<name>A0A6P2S9K5_BURL3</name>
<dbReference type="GO" id="GO:0006508">
    <property type="term" value="P:proteolysis"/>
    <property type="evidence" value="ECO:0007669"/>
    <property type="project" value="UniProtKB-KW"/>
</dbReference>
<keyword evidence="2" id="KW-0378">Hydrolase</keyword>
<dbReference type="InterPro" id="IPR009003">
    <property type="entry name" value="Peptidase_S1_PA"/>
</dbReference>
<dbReference type="EMBL" id="CABVPY010000098">
    <property type="protein sequence ID" value="VWC46660.1"/>
    <property type="molecule type" value="Genomic_DNA"/>
</dbReference>
<gene>
    <name evidence="5" type="ORF">BLA6863_07471</name>
</gene>
<dbReference type="Pfam" id="PF00089">
    <property type="entry name" value="Trypsin"/>
    <property type="match status" value="1"/>
</dbReference>
<sequence length="463" mass="48040">MMKASASRAGRLTTAATLLAAVSLNAHGQAADEHARVARAVIPLVAEALGKANAADATLPASAALPAPVMNTLTESLRARVTADQIVNGAIPLDVKRSFDAEVKTRAALLTLANASGNCGTLLAASRSTLALAAVSPHVDPDLKRRMEQLYSIPALAALGLGGPEIQVICSNTGKDPKYSPPHVDQHDNHPANSHVATPYEFAGFDDIVAISLDGKYQCSGTLATRNWIITAAHCVTDDANNQKVAPDRLRFYKYGETGKDGFSATALDGSNVSINGRKARGIKQIFVSPRWAATPSDATPDAVADQAILAVDYDGMPTGHVVSLTRKPPPANTPVSIIGYGFTGSINDVPGDNPQLGWNSLSESTQNPGSGGWIYLQPAGVGTSCRGDSGGAIFSGHLNGAPNETHELVAIVSRMVKAGVFDGPVPVGRAAECVGKASVNSLITEESRQFLCGTANNDIHGC</sequence>
<protein>
    <recommendedName>
        <fullName evidence="4">Peptidase S1 domain-containing protein</fullName>
    </recommendedName>
</protein>
<feature type="chain" id="PRO_5026880407" description="Peptidase S1 domain-containing protein" evidence="3">
    <location>
        <begin position="29"/>
        <end position="463"/>
    </location>
</feature>
<dbReference type="InterPro" id="IPR033116">
    <property type="entry name" value="TRYPSIN_SER"/>
</dbReference>
<dbReference type="RefSeq" id="WP_174947525.1">
    <property type="nucleotide sequence ID" value="NZ_CABVPY010000098.1"/>
</dbReference>
<proteinExistence type="predicted"/>
<dbReference type="PROSITE" id="PS50240">
    <property type="entry name" value="TRYPSIN_DOM"/>
    <property type="match status" value="1"/>
</dbReference>
<evidence type="ECO:0000259" key="4">
    <source>
        <dbReference type="PROSITE" id="PS50240"/>
    </source>
</evidence>
<evidence type="ECO:0000313" key="6">
    <source>
        <dbReference type="Proteomes" id="UP000494170"/>
    </source>
</evidence>
<dbReference type="Gene3D" id="2.40.10.10">
    <property type="entry name" value="Trypsin-like serine proteases"/>
    <property type="match status" value="1"/>
</dbReference>
<dbReference type="PANTHER" id="PTHR24260">
    <property type="match status" value="1"/>
</dbReference>
<accession>A0A6P2S9K5</accession>
<feature type="domain" description="Peptidase S1" evidence="4">
    <location>
        <begin position="160"/>
        <end position="449"/>
    </location>
</feature>
<dbReference type="GO" id="GO:0004252">
    <property type="term" value="F:serine-type endopeptidase activity"/>
    <property type="evidence" value="ECO:0007669"/>
    <property type="project" value="InterPro"/>
</dbReference>
<dbReference type="InterPro" id="IPR051333">
    <property type="entry name" value="CLIP_Serine_Protease"/>
</dbReference>
<reference evidence="5 6" key="1">
    <citation type="submission" date="2019-09" db="EMBL/GenBank/DDBJ databases">
        <authorList>
            <person name="Depoorter E."/>
        </authorList>
    </citation>
    <scope>NUCLEOTIDE SEQUENCE [LARGE SCALE GENOMIC DNA]</scope>
    <source>
        <strain evidence="5">LMG 6863</strain>
    </source>
</reference>
<dbReference type="InterPro" id="IPR043504">
    <property type="entry name" value="Peptidase_S1_PA_chymotrypsin"/>
</dbReference>
<dbReference type="PROSITE" id="PS00135">
    <property type="entry name" value="TRYPSIN_SER"/>
    <property type="match status" value="1"/>
</dbReference>
<dbReference type="SMART" id="SM00020">
    <property type="entry name" value="Tryp_SPc"/>
    <property type="match status" value="1"/>
</dbReference>
<dbReference type="InterPro" id="IPR001254">
    <property type="entry name" value="Trypsin_dom"/>
</dbReference>
<dbReference type="PANTHER" id="PTHR24260:SF136">
    <property type="entry name" value="GH08193P-RELATED"/>
    <property type="match status" value="1"/>
</dbReference>
<dbReference type="InterPro" id="IPR018114">
    <property type="entry name" value="TRYPSIN_HIS"/>
</dbReference>
<evidence type="ECO:0000256" key="3">
    <source>
        <dbReference type="SAM" id="SignalP"/>
    </source>
</evidence>
<dbReference type="PRINTS" id="PR00722">
    <property type="entry name" value="CHYMOTRYPSIN"/>
</dbReference>
<dbReference type="AlphaFoldDB" id="A0A6P2S9K5"/>
<evidence type="ECO:0000313" key="5">
    <source>
        <dbReference type="EMBL" id="VWC46660.1"/>
    </source>
</evidence>
<keyword evidence="2" id="KW-0645">Protease</keyword>
<evidence type="ECO:0000256" key="2">
    <source>
        <dbReference type="RuleBase" id="RU363034"/>
    </source>
</evidence>
<organism evidence="5 6">
    <name type="scientific">Burkholderia lata (strain ATCC 17760 / DSM 23089 / LMG 22485 / NCIMB 9086 / R18194 / 383)</name>
    <dbReference type="NCBI Taxonomy" id="482957"/>
    <lineage>
        <taxon>Bacteria</taxon>
        <taxon>Pseudomonadati</taxon>
        <taxon>Pseudomonadota</taxon>
        <taxon>Betaproteobacteria</taxon>
        <taxon>Burkholderiales</taxon>
        <taxon>Burkholderiaceae</taxon>
        <taxon>Burkholderia</taxon>
        <taxon>Burkholderia cepacia complex</taxon>
    </lineage>
</organism>
<dbReference type="InterPro" id="IPR001314">
    <property type="entry name" value="Peptidase_S1A"/>
</dbReference>
<keyword evidence="2" id="KW-0720">Serine protease</keyword>
<dbReference type="PROSITE" id="PS00134">
    <property type="entry name" value="TRYPSIN_HIS"/>
    <property type="match status" value="1"/>
</dbReference>
<dbReference type="Proteomes" id="UP000494170">
    <property type="component" value="Unassembled WGS sequence"/>
</dbReference>
<dbReference type="SUPFAM" id="SSF50494">
    <property type="entry name" value="Trypsin-like serine proteases"/>
    <property type="match status" value="1"/>
</dbReference>
<feature type="signal peptide" evidence="3">
    <location>
        <begin position="1"/>
        <end position="28"/>
    </location>
</feature>
<keyword evidence="1" id="KW-1015">Disulfide bond</keyword>
<keyword evidence="3" id="KW-0732">Signal</keyword>
<evidence type="ECO:0000256" key="1">
    <source>
        <dbReference type="ARBA" id="ARBA00023157"/>
    </source>
</evidence>